<dbReference type="KEGG" id="ares:IWH25_12120"/>
<keyword evidence="5" id="KW-1185">Reference proteome</keyword>
<accession>A0A974PWG3</accession>
<organism evidence="4 5">
    <name type="scientific">Azospira restricta</name>
    <dbReference type="NCBI Taxonomy" id="404405"/>
    <lineage>
        <taxon>Bacteria</taxon>
        <taxon>Pseudomonadati</taxon>
        <taxon>Pseudomonadota</taxon>
        <taxon>Betaproteobacteria</taxon>
        <taxon>Rhodocyclales</taxon>
        <taxon>Rhodocyclaceae</taxon>
        <taxon>Azospira</taxon>
    </lineage>
</organism>
<dbReference type="Proteomes" id="UP000663444">
    <property type="component" value="Chromosome"/>
</dbReference>
<gene>
    <name evidence="4" type="ORF">IWH25_12120</name>
</gene>
<dbReference type="NCBIfam" id="TIGR02481">
    <property type="entry name" value="hemeryth_dom"/>
    <property type="match status" value="1"/>
</dbReference>
<dbReference type="SUPFAM" id="SSF47188">
    <property type="entry name" value="Hemerythrin-like"/>
    <property type="match status" value="1"/>
</dbReference>
<evidence type="ECO:0000256" key="3">
    <source>
        <dbReference type="ARBA" id="ARBA00023004"/>
    </source>
</evidence>
<dbReference type="AlphaFoldDB" id="A0A974PWG3"/>
<name>A0A974PWG3_9RHOO</name>
<proteinExistence type="inferred from homology"/>
<dbReference type="RefSeq" id="WP_203386058.1">
    <property type="nucleotide sequence ID" value="NZ_CP064781.1"/>
</dbReference>
<protein>
    <submittedName>
        <fullName evidence="4">Hemerythrin family protein</fullName>
    </submittedName>
</protein>
<evidence type="ECO:0000256" key="1">
    <source>
        <dbReference type="ARBA" id="ARBA00010587"/>
    </source>
</evidence>
<dbReference type="Gene3D" id="1.20.120.50">
    <property type="entry name" value="Hemerythrin-like"/>
    <property type="match status" value="1"/>
</dbReference>
<keyword evidence="2" id="KW-0479">Metal-binding</keyword>
<keyword evidence="3" id="KW-0408">Iron</keyword>
<evidence type="ECO:0000313" key="5">
    <source>
        <dbReference type="Proteomes" id="UP000663444"/>
    </source>
</evidence>
<dbReference type="InterPro" id="IPR035938">
    <property type="entry name" value="Hemerythrin-like_sf"/>
</dbReference>
<sequence>MDEVPHGLLPTELMIGHPEVDAQHDEIFCRIETLKAVMLEDGQPHHAEFDALIAFFELHFATEEACAQAAGIDFSAHAREHLKSLRILSRAVADLRDGRLDLRTFLRYLEYWFEQHINDFDKALGHRLEDARARGSRSLRSPAGIGLSA</sequence>
<evidence type="ECO:0000313" key="4">
    <source>
        <dbReference type="EMBL" id="QRJ62526.1"/>
    </source>
</evidence>
<evidence type="ECO:0000256" key="2">
    <source>
        <dbReference type="ARBA" id="ARBA00022723"/>
    </source>
</evidence>
<dbReference type="GO" id="GO:0046872">
    <property type="term" value="F:metal ion binding"/>
    <property type="evidence" value="ECO:0007669"/>
    <property type="project" value="UniProtKB-KW"/>
</dbReference>
<dbReference type="CDD" id="cd12107">
    <property type="entry name" value="Hemerythrin"/>
    <property type="match status" value="1"/>
</dbReference>
<reference evidence="4" key="1">
    <citation type="submission" date="2020-11" db="EMBL/GenBank/DDBJ databases">
        <title>Azospira restricta DSM 18626 genome sequence.</title>
        <authorList>
            <person name="Moe W.M."/>
        </authorList>
    </citation>
    <scope>NUCLEOTIDE SEQUENCE</scope>
    <source>
        <strain evidence="4">DSM 18626</strain>
    </source>
</reference>
<comment type="similarity">
    <text evidence="1">Belongs to the hemerythrin family.</text>
</comment>
<dbReference type="InterPro" id="IPR012827">
    <property type="entry name" value="Hemerythrin_metal-bd"/>
</dbReference>
<dbReference type="EMBL" id="CP064781">
    <property type="protein sequence ID" value="QRJ62526.1"/>
    <property type="molecule type" value="Genomic_DNA"/>
</dbReference>